<feature type="modified residue" description="4-aspartylphosphate" evidence="7">
    <location>
        <position position="477"/>
    </location>
</feature>
<keyword evidence="9" id="KW-1133">Transmembrane helix</keyword>
<dbReference type="InterPro" id="IPR036890">
    <property type="entry name" value="HATPase_C_sf"/>
</dbReference>
<keyword evidence="9" id="KW-0472">Membrane</keyword>
<dbReference type="CDD" id="cd00082">
    <property type="entry name" value="HisKA"/>
    <property type="match status" value="1"/>
</dbReference>
<dbReference type="Proteomes" id="UP000676409">
    <property type="component" value="Chromosome"/>
</dbReference>
<feature type="transmembrane region" description="Helical" evidence="9">
    <location>
        <begin position="94"/>
        <end position="114"/>
    </location>
</feature>
<protein>
    <recommendedName>
        <fullName evidence="2">histidine kinase</fullName>
        <ecNumber evidence="2">2.7.13.3</ecNumber>
    </recommendedName>
</protein>
<organism evidence="12 13">
    <name type="scientific">Phenylobacterium montanum</name>
    <dbReference type="NCBI Taxonomy" id="2823693"/>
    <lineage>
        <taxon>Bacteria</taxon>
        <taxon>Pseudomonadati</taxon>
        <taxon>Pseudomonadota</taxon>
        <taxon>Alphaproteobacteria</taxon>
        <taxon>Caulobacterales</taxon>
        <taxon>Caulobacteraceae</taxon>
        <taxon>Phenylobacterium</taxon>
    </lineage>
</organism>
<evidence type="ECO:0000256" key="5">
    <source>
        <dbReference type="ARBA" id="ARBA00022777"/>
    </source>
</evidence>
<dbReference type="Pfam" id="PF00072">
    <property type="entry name" value="Response_reg"/>
    <property type="match status" value="1"/>
</dbReference>
<dbReference type="SUPFAM" id="SSF47384">
    <property type="entry name" value="Homodimeric domain of signal transducing histidine kinase"/>
    <property type="match status" value="1"/>
</dbReference>
<dbReference type="KEGG" id="caul:KCG34_00145"/>
<feature type="region of interest" description="Disordered" evidence="8">
    <location>
        <begin position="61"/>
        <end position="89"/>
    </location>
</feature>
<evidence type="ECO:0000256" key="2">
    <source>
        <dbReference type="ARBA" id="ARBA00012438"/>
    </source>
</evidence>
<feature type="domain" description="Histidine kinase" evidence="10">
    <location>
        <begin position="187"/>
        <end position="407"/>
    </location>
</feature>
<keyword evidence="3 7" id="KW-0597">Phosphoprotein</keyword>
<evidence type="ECO:0000256" key="7">
    <source>
        <dbReference type="PROSITE-ProRule" id="PRU00169"/>
    </source>
</evidence>
<name>A0A975G0K7_9CAUL</name>
<dbReference type="SMART" id="SM00387">
    <property type="entry name" value="HATPase_c"/>
    <property type="match status" value="1"/>
</dbReference>
<dbReference type="PROSITE" id="PS50110">
    <property type="entry name" value="RESPONSE_REGULATORY"/>
    <property type="match status" value="1"/>
</dbReference>
<feature type="compositionally biased region" description="Low complexity" evidence="8">
    <location>
        <begin position="555"/>
        <end position="574"/>
    </location>
</feature>
<dbReference type="Pfam" id="PF02518">
    <property type="entry name" value="HATPase_c"/>
    <property type="match status" value="1"/>
</dbReference>
<dbReference type="GO" id="GO:0000155">
    <property type="term" value="F:phosphorelay sensor kinase activity"/>
    <property type="evidence" value="ECO:0007669"/>
    <property type="project" value="InterPro"/>
</dbReference>
<evidence type="ECO:0000313" key="13">
    <source>
        <dbReference type="Proteomes" id="UP000676409"/>
    </source>
</evidence>
<dbReference type="PANTHER" id="PTHR43047">
    <property type="entry name" value="TWO-COMPONENT HISTIDINE PROTEIN KINASE"/>
    <property type="match status" value="1"/>
</dbReference>
<dbReference type="InterPro" id="IPR003661">
    <property type="entry name" value="HisK_dim/P_dom"/>
</dbReference>
<dbReference type="SMART" id="SM00388">
    <property type="entry name" value="HisKA"/>
    <property type="match status" value="1"/>
</dbReference>
<comment type="catalytic activity">
    <reaction evidence="1">
        <text>ATP + protein L-histidine = ADP + protein N-phospho-L-histidine.</text>
        <dbReference type="EC" id="2.7.13.3"/>
    </reaction>
</comment>
<evidence type="ECO:0000256" key="1">
    <source>
        <dbReference type="ARBA" id="ARBA00000085"/>
    </source>
</evidence>
<evidence type="ECO:0000259" key="11">
    <source>
        <dbReference type="PROSITE" id="PS50110"/>
    </source>
</evidence>
<dbReference type="PANTHER" id="PTHR43047:SF64">
    <property type="entry name" value="HISTIDINE KINASE CONTAINING CHEY-HOMOLOGOUS RECEIVER DOMAIN AND PAS DOMAIN-RELATED"/>
    <property type="match status" value="1"/>
</dbReference>
<dbReference type="CDD" id="cd17546">
    <property type="entry name" value="REC_hyHK_CKI1_RcsC-like"/>
    <property type="match status" value="1"/>
</dbReference>
<evidence type="ECO:0000256" key="3">
    <source>
        <dbReference type="ARBA" id="ARBA00022553"/>
    </source>
</evidence>
<dbReference type="Gene3D" id="3.40.50.2300">
    <property type="match status" value="1"/>
</dbReference>
<accession>A0A975G0K7</accession>
<gene>
    <name evidence="12" type="ORF">KCG34_00145</name>
</gene>
<keyword evidence="5" id="KW-0418">Kinase</keyword>
<evidence type="ECO:0000256" key="6">
    <source>
        <dbReference type="ARBA" id="ARBA00023012"/>
    </source>
</evidence>
<keyword evidence="6" id="KW-0902">Two-component regulatory system</keyword>
<dbReference type="PRINTS" id="PR00344">
    <property type="entry name" value="BCTRLSENSOR"/>
</dbReference>
<proteinExistence type="predicted"/>
<dbReference type="SUPFAM" id="SSF55874">
    <property type="entry name" value="ATPase domain of HSP90 chaperone/DNA topoisomerase II/histidine kinase"/>
    <property type="match status" value="1"/>
</dbReference>
<evidence type="ECO:0000256" key="8">
    <source>
        <dbReference type="SAM" id="MobiDB-lite"/>
    </source>
</evidence>
<keyword evidence="13" id="KW-1185">Reference proteome</keyword>
<dbReference type="EMBL" id="CP073078">
    <property type="protein sequence ID" value="QUD88342.1"/>
    <property type="molecule type" value="Genomic_DNA"/>
</dbReference>
<feature type="transmembrane region" description="Helical" evidence="9">
    <location>
        <begin position="126"/>
        <end position="147"/>
    </location>
</feature>
<dbReference type="InterPro" id="IPR005467">
    <property type="entry name" value="His_kinase_dom"/>
</dbReference>
<dbReference type="InterPro" id="IPR001789">
    <property type="entry name" value="Sig_transdc_resp-reg_receiver"/>
</dbReference>
<dbReference type="FunFam" id="3.30.565.10:FF:000010">
    <property type="entry name" value="Sensor histidine kinase RcsC"/>
    <property type="match status" value="1"/>
</dbReference>
<dbReference type="InterPro" id="IPR004358">
    <property type="entry name" value="Sig_transdc_His_kin-like_C"/>
</dbReference>
<evidence type="ECO:0000313" key="12">
    <source>
        <dbReference type="EMBL" id="QUD88342.1"/>
    </source>
</evidence>
<reference evidence="12" key="1">
    <citation type="submission" date="2021-04" db="EMBL/GenBank/DDBJ databases">
        <title>The complete genome sequence of Caulobacter sp. S6.</title>
        <authorList>
            <person name="Tang Y."/>
            <person name="Ouyang W."/>
            <person name="Liu Q."/>
            <person name="Huang B."/>
            <person name="Guo Z."/>
            <person name="Lei P."/>
        </authorList>
    </citation>
    <scope>NUCLEOTIDE SEQUENCE</scope>
    <source>
        <strain evidence="12">S6</strain>
    </source>
</reference>
<dbReference type="InterPro" id="IPR011006">
    <property type="entry name" value="CheY-like_superfamily"/>
</dbReference>
<dbReference type="Gene3D" id="3.30.565.10">
    <property type="entry name" value="Histidine kinase-like ATPase, C-terminal domain"/>
    <property type="match status" value="1"/>
</dbReference>
<dbReference type="SUPFAM" id="SSF52172">
    <property type="entry name" value="CheY-like"/>
    <property type="match status" value="1"/>
</dbReference>
<dbReference type="SMART" id="SM00448">
    <property type="entry name" value="REC"/>
    <property type="match status" value="1"/>
</dbReference>
<dbReference type="AlphaFoldDB" id="A0A975G0K7"/>
<dbReference type="CDD" id="cd16922">
    <property type="entry name" value="HATPase_EvgS-ArcB-TorS-like"/>
    <property type="match status" value="1"/>
</dbReference>
<sequence length="574" mass="60283">MAAHAGLFAFHPPAPLGAVRLRRDKGALPRWGGSASGARDAMPRGRGRQLSDFVSMAWLSSRPSMEPTPEPNASVPLDRSTRDSGASARRRRKLGLTLGAATVIATSAIGGDYLFNVVLFRHPESFTPLVSLLIGLIVGVPMSFALISQRIDIEGAKELLARSVAEKEAALEEAKRAAAVKADFLANMTHELRTPLNAIVGFSGLLKHSTALSPEDARKVTLIADASEALLRVVNDVLDFSKLDAGAIELEHDPFDPHALADSVMALLAQQAEAKGLALSVTVEGPRDLLVGDGGRLGQVLLNLASNAVKFTPSGEVEIKVSQRDGYAGRRLRLAVRDTGIGVPAELSGQIFERFTQADASVSRQYGGTGLGLAICRRIIEAMGGAIGVDSAGGAGSIFWCEVSLPLADGRATNEPEAAAPAPEGSVRLLLVDDNAVNRELVASLLSPFGVEIETAENGLAAVEAAATSAYDLILMDVQMPVMDGLTATRRIRAELGPRPPIIAMTANVLPEQVARCLDAGMDAHLGKPITPRDLLEAVARWSRSEVEPAPQTFSAASSLSSPSSSNASEMVSG</sequence>
<feature type="region of interest" description="Disordered" evidence="8">
    <location>
        <begin position="547"/>
        <end position="574"/>
    </location>
</feature>
<dbReference type="Pfam" id="PF00512">
    <property type="entry name" value="HisKA"/>
    <property type="match status" value="1"/>
</dbReference>
<keyword evidence="9" id="KW-0812">Transmembrane</keyword>
<feature type="domain" description="Response regulatory" evidence="11">
    <location>
        <begin position="428"/>
        <end position="543"/>
    </location>
</feature>
<evidence type="ECO:0000259" key="10">
    <source>
        <dbReference type="PROSITE" id="PS50109"/>
    </source>
</evidence>
<evidence type="ECO:0000256" key="9">
    <source>
        <dbReference type="SAM" id="Phobius"/>
    </source>
</evidence>
<dbReference type="EC" id="2.7.13.3" evidence="2"/>
<keyword evidence="4" id="KW-0808">Transferase</keyword>
<dbReference type="InterPro" id="IPR036097">
    <property type="entry name" value="HisK_dim/P_sf"/>
</dbReference>
<dbReference type="PROSITE" id="PS50109">
    <property type="entry name" value="HIS_KIN"/>
    <property type="match status" value="1"/>
</dbReference>
<dbReference type="Gene3D" id="1.10.287.130">
    <property type="match status" value="1"/>
</dbReference>
<evidence type="ECO:0000256" key="4">
    <source>
        <dbReference type="ARBA" id="ARBA00022679"/>
    </source>
</evidence>
<dbReference type="InterPro" id="IPR003594">
    <property type="entry name" value="HATPase_dom"/>
</dbReference>